<dbReference type="RefSeq" id="WP_094473144.1">
    <property type="nucleotide sequence ID" value="NZ_NOXT01000095.1"/>
</dbReference>
<dbReference type="GO" id="GO:0061522">
    <property type="term" value="F:1,4-dihydroxy-2-naphthoyl-CoA thioesterase activity"/>
    <property type="evidence" value="ECO:0007669"/>
    <property type="project" value="TreeGrafter"/>
</dbReference>
<evidence type="ECO:0000259" key="2">
    <source>
        <dbReference type="Pfam" id="PF03061"/>
    </source>
</evidence>
<keyword evidence="1" id="KW-0378">Hydrolase</keyword>
<dbReference type="CDD" id="cd03443">
    <property type="entry name" value="PaaI_thioesterase"/>
    <property type="match status" value="1"/>
</dbReference>
<dbReference type="AlphaFoldDB" id="A0A255YQS5"/>
<name>A0A255YQS5_9SPHN</name>
<dbReference type="EMBL" id="NOXT01000095">
    <property type="protein sequence ID" value="OYQ31054.1"/>
    <property type="molecule type" value="Genomic_DNA"/>
</dbReference>
<dbReference type="Gene3D" id="3.10.129.10">
    <property type="entry name" value="Hotdog Thioesterase"/>
    <property type="match status" value="1"/>
</dbReference>
<evidence type="ECO:0000313" key="4">
    <source>
        <dbReference type="Proteomes" id="UP000216991"/>
    </source>
</evidence>
<comment type="caution">
    <text evidence="3">The sequence shown here is derived from an EMBL/GenBank/DDBJ whole genome shotgun (WGS) entry which is preliminary data.</text>
</comment>
<feature type="domain" description="Thioesterase" evidence="2">
    <location>
        <begin position="45"/>
        <end position="122"/>
    </location>
</feature>
<dbReference type="SUPFAM" id="SSF54637">
    <property type="entry name" value="Thioesterase/thiol ester dehydrase-isomerase"/>
    <property type="match status" value="1"/>
</dbReference>
<protein>
    <submittedName>
        <fullName evidence="3">Phenylacetic acid degradation protein</fullName>
    </submittedName>
</protein>
<dbReference type="OrthoDB" id="9813282at2"/>
<dbReference type="InterPro" id="IPR006683">
    <property type="entry name" value="Thioestr_dom"/>
</dbReference>
<dbReference type="Proteomes" id="UP000216991">
    <property type="component" value="Unassembled WGS sequence"/>
</dbReference>
<evidence type="ECO:0000256" key="1">
    <source>
        <dbReference type="ARBA" id="ARBA00022801"/>
    </source>
</evidence>
<keyword evidence="4" id="KW-1185">Reference proteome</keyword>
<dbReference type="PANTHER" id="PTHR43240">
    <property type="entry name" value="1,4-DIHYDROXY-2-NAPHTHOYL-COA THIOESTERASE 1"/>
    <property type="match status" value="1"/>
</dbReference>
<dbReference type="Pfam" id="PF03061">
    <property type="entry name" value="4HBT"/>
    <property type="match status" value="1"/>
</dbReference>
<reference evidence="3 4" key="1">
    <citation type="submission" date="2017-07" db="EMBL/GenBank/DDBJ databases">
        <title>Sandarakinorhabdus cyanobacteriorum sp. nov., a novel bacterium isolated from cyanobacterial aggregates in a eutrophic lake.</title>
        <authorList>
            <person name="Cai H."/>
        </authorList>
    </citation>
    <scope>NUCLEOTIDE SEQUENCE [LARGE SCALE GENOMIC DNA]</scope>
    <source>
        <strain evidence="3 4">TH057</strain>
    </source>
</reference>
<dbReference type="InterPro" id="IPR029069">
    <property type="entry name" value="HotDog_dom_sf"/>
</dbReference>
<dbReference type="InterPro" id="IPR003736">
    <property type="entry name" value="PAAI_dom"/>
</dbReference>
<proteinExistence type="predicted"/>
<organism evidence="3 4">
    <name type="scientific">Sandarakinorhabdus cyanobacteriorum</name>
    <dbReference type="NCBI Taxonomy" id="1981098"/>
    <lineage>
        <taxon>Bacteria</taxon>
        <taxon>Pseudomonadati</taxon>
        <taxon>Pseudomonadota</taxon>
        <taxon>Alphaproteobacteria</taxon>
        <taxon>Sphingomonadales</taxon>
        <taxon>Sphingosinicellaceae</taxon>
        <taxon>Sandarakinorhabdus</taxon>
    </lineage>
</organism>
<dbReference type="PANTHER" id="PTHR43240:SF8">
    <property type="entry name" value="PHENYLACETIC ACID DEGRADATION-RELATED PROTEIN"/>
    <property type="match status" value="1"/>
</dbReference>
<sequence length="133" mass="13770">MDDAALAAVVKMVPFSAHLGFEIKEMGPERVVVHAVIRPEFCTSGGTAHGGFLMALADFTGAVAAFQVLPEGAKGTTTIESKTNMMGAIPVGTTLVATATPLHVGRRTSVWVTRVESAAGKLASVTTQTQMAL</sequence>
<dbReference type="NCBIfam" id="TIGR00369">
    <property type="entry name" value="unchar_dom_1"/>
    <property type="match status" value="1"/>
</dbReference>
<gene>
    <name evidence="3" type="ORF">CHU93_05580</name>
</gene>
<evidence type="ECO:0000313" key="3">
    <source>
        <dbReference type="EMBL" id="OYQ31054.1"/>
    </source>
</evidence>
<accession>A0A255YQS5</accession>
<dbReference type="GO" id="GO:0005829">
    <property type="term" value="C:cytosol"/>
    <property type="evidence" value="ECO:0007669"/>
    <property type="project" value="TreeGrafter"/>
</dbReference>